<evidence type="ECO:0000256" key="1">
    <source>
        <dbReference type="ARBA" id="ARBA00022676"/>
    </source>
</evidence>
<dbReference type="InterPro" id="IPR002201">
    <property type="entry name" value="Glyco_trans_9"/>
</dbReference>
<dbReference type="EMBL" id="JBHUIP010000004">
    <property type="protein sequence ID" value="MFD2262492.1"/>
    <property type="molecule type" value="Genomic_DNA"/>
</dbReference>
<dbReference type="PANTHER" id="PTHR30160:SF1">
    <property type="entry name" value="LIPOPOLYSACCHARIDE 1,2-N-ACETYLGLUCOSAMINETRANSFERASE-RELATED"/>
    <property type="match status" value="1"/>
</dbReference>
<dbReference type="Gene3D" id="3.40.50.2000">
    <property type="entry name" value="Glycogen Phosphorylase B"/>
    <property type="match status" value="1"/>
</dbReference>
<dbReference type="SUPFAM" id="SSF53756">
    <property type="entry name" value="UDP-Glycosyltransferase/glycogen phosphorylase"/>
    <property type="match status" value="1"/>
</dbReference>
<proteinExistence type="predicted"/>
<dbReference type="Proteomes" id="UP001597295">
    <property type="component" value="Unassembled WGS sequence"/>
</dbReference>
<dbReference type="Pfam" id="PF01075">
    <property type="entry name" value="Glyco_transf_9"/>
    <property type="match status" value="1"/>
</dbReference>
<organism evidence="3 4">
    <name type="scientific">Lacibacterium aquatile</name>
    <dbReference type="NCBI Taxonomy" id="1168082"/>
    <lineage>
        <taxon>Bacteria</taxon>
        <taxon>Pseudomonadati</taxon>
        <taxon>Pseudomonadota</taxon>
        <taxon>Alphaproteobacteria</taxon>
        <taxon>Rhodospirillales</taxon>
        <taxon>Rhodospirillaceae</taxon>
    </lineage>
</organism>
<evidence type="ECO:0000313" key="4">
    <source>
        <dbReference type="Proteomes" id="UP001597295"/>
    </source>
</evidence>
<dbReference type="RefSeq" id="WP_379875452.1">
    <property type="nucleotide sequence ID" value="NZ_JBHUIP010000004.1"/>
</dbReference>
<protein>
    <submittedName>
        <fullName evidence="3">Glycosyltransferase family 9 protein</fullName>
    </submittedName>
</protein>
<reference evidence="4" key="1">
    <citation type="journal article" date="2019" name="Int. J. Syst. Evol. Microbiol.">
        <title>The Global Catalogue of Microorganisms (GCM) 10K type strain sequencing project: providing services to taxonomists for standard genome sequencing and annotation.</title>
        <authorList>
            <consortium name="The Broad Institute Genomics Platform"/>
            <consortium name="The Broad Institute Genome Sequencing Center for Infectious Disease"/>
            <person name="Wu L."/>
            <person name="Ma J."/>
        </authorList>
    </citation>
    <scope>NUCLEOTIDE SEQUENCE [LARGE SCALE GENOMIC DNA]</scope>
    <source>
        <strain evidence="4">CGMCC 1.19062</strain>
    </source>
</reference>
<keyword evidence="1" id="KW-0328">Glycosyltransferase</keyword>
<evidence type="ECO:0000256" key="2">
    <source>
        <dbReference type="ARBA" id="ARBA00022679"/>
    </source>
</evidence>
<accession>A0ABW5DN10</accession>
<keyword evidence="4" id="KW-1185">Reference proteome</keyword>
<gene>
    <name evidence="3" type="ORF">ACFSM5_06295</name>
</gene>
<sequence length="250" mass="27594">MDTKPGWSSPGEWLALRARIKAAGFARIYDLQGSGRTAKIFQLLRPNPPEWNGTAWGCALPDRRPEPKKRHPIQRHRQQLEQAGITDFPEQDWSWFDEPVDFPLPERYVLLAPGCAPHRPEKRWPALHFAELARWLVARQLTPIILGTAAEGEALATIAAGCPEALDLRDRTSLPQIARLARGAQAAVGNDTGPMHLIAAVGCPSLVLFSHASDPELSSPHGRKVRTLRHIPLADLPPKDVEQALSDLLG</sequence>
<name>A0ABW5DN10_9PROT</name>
<comment type="caution">
    <text evidence="3">The sequence shown here is derived from an EMBL/GenBank/DDBJ whole genome shotgun (WGS) entry which is preliminary data.</text>
</comment>
<dbReference type="CDD" id="cd03789">
    <property type="entry name" value="GT9_LPS_heptosyltransferase"/>
    <property type="match status" value="1"/>
</dbReference>
<dbReference type="PANTHER" id="PTHR30160">
    <property type="entry name" value="TETRAACYLDISACCHARIDE 4'-KINASE-RELATED"/>
    <property type="match status" value="1"/>
</dbReference>
<evidence type="ECO:0000313" key="3">
    <source>
        <dbReference type="EMBL" id="MFD2262492.1"/>
    </source>
</evidence>
<keyword evidence="2" id="KW-0808">Transferase</keyword>
<dbReference type="InterPro" id="IPR051199">
    <property type="entry name" value="LPS_LOS_Heptosyltrfase"/>
</dbReference>